<evidence type="ECO:0000313" key="2">
    <source>
        <dbReference type="Proteomes" id="UP000077266"/>
    </source>
</evidence>
<organism evidence="1 2">
    <name type="scientific">Exidia glandulosa HHB12029</name>
    <dbReference type="NCBI Taxonomy" id="1314781"/>
    <lineage>
        <taxon>Eukaryota</taxon>
        <taxon>Fungi</taxon>
        <taxon>Dikarya</taxon>
        <taxon>Basidiomycota</taxon>
        <taxon>Agaricomycotina</taxon>
        <taxon>Agaricomycetes</taxon>
        <taxon>Auriculariales</taxon>
        <taxon>Exidiaceae</taxon>
        <taxon>Exidia</taxon>
    </lineage>
</organism>
<dbReference type="Gene3D" id="3.80.10.10">
    <property type="entry name" value="Ribonuclease Inhibitor"/>
    <property type="match status" value="1"/>
</dbReference>
<dbReference type="AlphaFoldDB" id="A0A165B203"/>
<dbReference type="EMBL" id="KV426578">
    <property type="protein sequence ID" value="KZV79677.1"/>
    <property type="molecule type" value="Genomic_DNA"/>
</dbReference>
<evidence type="ECO:0000313" key="1">
    <source>
        <dbReference type="EMBL" id="KZV79677.1"/>
    </source>
</evidence>
<dbReference type="SUPFAM" id="SSF52047">
    <property type="entry name" value="RNI-like"/>
    <property type="match status" value="1"/>
</dbReference>
<proteinExistence type="predicted"/>
<reference evidence="1 2" key="1">
    <citation type="journal article" date="2016" name="Mol. Biol. Evol.">
        <title>Comparative Genomics of Early-Diverging Mushroom-Forming Fungi Provides Insights into the Origins of Lignocellulose Decay Capabilities.</title>
        <authorList>
            <person name="Nagy L.G."/>
            <person name="Riley R."/>
            <person name="Tritt A."/>
            <person name="Adam C."/>
            <person name="Daum C."/>
            <person name="Floudas D."/>
            <person name="Sun H."/>
            <person name="Yadav J.S."/>
            <person name="Pangilinan J."/>
            <person name="Larsson K.H."/>
            <person name="Matsuura K."/>
            <person name="Barry K."/>
            <person name="Labutti K."/>
            <person name="Kuo R."/>
            <person name="Ohm R.A."/>
            <person name="Bhattacharya S.S."/>
            <person name="Shirouzu T."/>
            <person name="Yoshinaga Y."/>
            <person name="Martin F.M."/>
            <person name="Grigoriev I.V."/>
            <person name="Hibbett D.S."/>
        </authorList>
    </citation>
    <scope>NUCLEOTIDE SEQUENCE [LARGE SCALE GENOMIC DNA]</scope>
    <source>
        <strain evidence="1 2">HHB12029</strain>
    </source>
</reference>
<sequence>MDNSKFPDELIKEMLSPPLLVPDALFADTGPVSPFAKATSSASDVLLVCKRWMRVGTPALYETVIIRSTAQAQALEMALTRNPEFGRFVKKLRLEGVYGEYITSKIIATMTRVTDFCFTVSIYSADKLAGLTKALDMFEPKRIILTLNNQKRRNAQNRALIKKLTAHVKGSQKLEYFSFPRLGNHGIYNEFTDERDLASALVNCSSLHTVEAQPRLYSNDRSVTRNAVVALLQKKSDRKVILNTWIPNSRFDNGRLAYEALFIKDLPAGLAPRVVLRDSKGSSVAAASVPDNSSTAAVSNPFFIPMSNASPEVRTKVWSDIFSYAGESQASAPTLPMLHWLHPRGMIWFDHNRFDRQTARNLLLVSHEFYQALIPVLFRHLRITNASTFETCKGLLDSFNTASLGQFVETLDISYADNSFNSRSDVDTPSYLPQRTPLDLANFLSQLTNVRVAHFNSMRPGVYSDLSSFGSSLRTLSIRGFAYGCCYAASWTAPISLDVFAECNALQELEFDQEHVKFAVGSDADVFPSLEVLKVHRVHGSFFTSLAKASLPNLKRFEIRVGFKKAETFIKQHGKTLTTLATTIGFDQSTLNSMPSLQTLDLYDEVQPTAFSNLKHAKLERLSLHWDTRRGKWLDRYKITASILSTKHLPALKEVLVGQKREIWPSTE</sequence>
<accession>A0A165B203</accession>
<name>A0A165B203_EXIGL</name>
<dbReference type="InParanoid" id="A0A165B203"/>
<dbReference type="Proteomes" id="UP000077266">
    <property type="component" value="Unassembled WGS sequence"/>
</dbReference>
<keyword evidence="2" id="KW-1185">Reference proteome</keyword>
<gene>
    <name evidence="1" type="ORF">EXIGLDRAFT_734445</name>
</gene>
<dbReference type="InterPro" id="IPR032675">
    <property type="entry name" value="LRR_dom_sf"/>
</dbReference>
<dbReference type="OrthoDB" id="2786563at2759"/>
<protein>
    <submittedName>
        <fullName evidence="1">Uncharacterized protein</fullName>
    </submittedName>
</protein>